<feature type="domain" description="DUF1587" evidence="2">
    <location>
        <begin position="84"/>
        <end position="147"/>
    </location>
</feature>
<dbReference type="Pfam" id="PF07635">
    <property type="entry name" value="PSCyt1"/>
    <property type="match status" value="1"/>
</dbReference>
<dbReference type="Pfam" id="PF07627">
    <property type="entry name" value="PSCyt3"/>
    <property type="match status" value="1"/>
</dbReference>
<dbReference type="Proteomes" id="UP001499852">
    <property type="component" value="Unassembled WGS sequence"/>
</dbReference>
<feature type="domain" description="DUF1585" evidence="1">
    <location>
        <begin position="673"/>
        <end position="745"/>
    </location>
</feature>
<dbReference type="EMBL" id="BAABIA010000001">
    <property type="protein sequence ID" value="GAA5134191.1"/>
    <property type="molecule type" value="Genomic_DNA"/>
</dbReference>
<dbReference type="InterPro" id="IPR011429">
    <property type="entry name" value="Cyt_c_Planctomycete-type"/>
</dbReference>
<sequence>MECHDDDVQKGGLNLQAVSFDLKNPESLRRWVRVFDRVHEGEMPPKKSDRPEAAAVKTFLSKLQGDLTRADQEETARLGRVRSRRLTRVEYEHTIHDLLGIDIPLKDLLPEDPESHGFATVADGQQLSHHQLARYLDVADLALAEAFERVLKGDAKFSKSFTPDQLAEVTRGNYRGPESRDGRSLSWPITLQFFGKMTATAVPDDGWYRITVRGVESINPGPGGAVWGTLRSGACVSNVPMLYMIGLIEATPEPRDLVYEAWMHKGHMLELKPNDATLRRAPTGAQGGNVSFKGRDLAGDGFSGIAHRGIEMQRIYPVADRASVHRHLFGETNLKKADPATALDKLVARFARRAFRRPVTDEQLAPYLDMGRQALAAGGSLTDSLLVAYRTILCSPRFLTFIEAPGELESHALAARLSYTFWLSQPDKALLKLATDGSLQQPDVLAQQVERMLADPKAERFIRSFTDQWLKLTKIDFTSPDTRLYPAFDPVVQESMLHETRAYVTELLQKDLAVTHLVDSDFTFLNGRLARHYQAAAEVTPGQGLQKISLTNPKDVIRGGLLTQGSILKVTADGTTTSPVIRGVFVNERLLGQHIPPPPPDIPAIEPDIRGATSIRDQLEKHRSNESCNSCHATIDPPGFVLENFDPVGVWRERYGLRGKGVPIVASGTTPKGDPFADLQSWKQIYLHKPEQLAVGFVGQFLTYATGAPIRFGDREAVEAIVTQAKGKNFGLRSLILEAVKSPVFTHK</sequence>
<evidence type="ECO:0000313" key="7">
    <source>
        <dbReference type="EMBL" id="GAA5134191.1"/>
    </source>
</evidence>
<dbReference type="InterPro" id="IPR013042">
    <property type="entry name" value="DUF1592"/>
</dbReference>
<reference evidence="8" key="1">
    <citation type="journal article" date="2019" name="Int. J. Syst. Evol. Microbiol.">
        <title>The Global Catalogue of Microorganisms (GCM) 10K type strain sequencing project: providing services to taxonomists for standard genome sequencing and annotation.</title>
        <authorList>
            <consortium name="The Broad Institute Genomics Platform"/>
            <consortium name="The Broad Institute Genome Sequencing Center for Infectious Disease"/>
            <person name="Wu L."/>
            <person name="Ma J."/>
        </authorList>
    </citation>
    <scope>NUCLEOTIDE SEQUENCE [LARGE SCALE GENOMIC DNA]</scope>
    <source>
        <strain evidence="8">JCM 18053</strain>
    </source>
</reference>
<dbReference type="InterPro" id="IPR013039">
    <property type="entry name" value="DUF1588"/>
</dbReference>
<dbReference type="InterPro" id="IPR013043">
    <property type="entry name" value="DUF1595"/>
</dbReference>
<gene>
    <name evidence="7" type="ORF">GCM10023213_05490</name>
</gene>
<evidence type="ECO:0000313" key="8">
    <source>
        <dbReference type="Proteomes" id="UP001499852"/>
    </source>
</evidence>
<dbReference type="Pfam" id="PF07626">
    <property type="entry name" value="PSD3"/>
    <property type="match status" value="1"/>
</dbReference>
<evidence type="ECO:0000259" key="4">
    <source>
        <dbReference type="Pfam" id="PF07631"/>
    </source>
</evidence>
<dbReference type="Pfam" id="PF07624">
    <property type="entry name" value="PSD2"/>
    <property type="match status" value="1"/>
</dbReference>
<protein>
    <submittedName>
        <fullName evidence="7">DUF1592 domain-containing protein</fullName>
    </submittedName>
</protein>
<keyword evidence="8" id="KW-1185">Reference proteome</keyword>
<feature type="domain" description="DUF1592" evidence="4">
    <location>
        <begin position="408"/>
        <end position="534"/>
    </location>
</feature>
<evidence type="ECO:0000259" key="3">
    <source>
        <dbReference type="Pfam" id="PF07627"/>
    </source>
</evidence>
<accession>A0ABP9NVM6</accession>
<evidence type="ECO:0000259" key="1">
    <source>
        <dbReference type="Pfam" id="PF07624"/>
    </source>
</evidence>
<evidence type="ECO:0000259" key="6">
    <source>
        <dbReference type="Pfam" id="PF07637"/>
    </source>
</evidence>
<organism evidence="7 8">
    <name type="scientific">Prosthecobacter algae</name>
    <dbReference type="NCBI Taxonomy" id="1144682"/>
    <lineage>
        <taxon>Bacteria</taxon>
        <taxon>Pseudomonadati</taxon>
        <taxon>Verrucomicrobiota</taxon>
        <taxon>Verrucomicrobiia</taxon>
        <taxon>Verrucomicrobiales</taxon>
        <taxon>Verrucomicrobiaceae</taxon>
        <taxon>Prosthecobacter</taxon>
    </lineage>
</organism>
<dbReference type="InterPro" id="IPR011478">
    <property type="entry name" value="DUF1585"/>
</dbReference>
<evidence type="ECO:0000259" key="5">
    <source>
        <dbReference type="Pfam" id="PF07635"/>
    </source>
</evidence>
<dbReference type="InterPro" id="IPR013036">
    <property type="entry name" value="DUF1587"/>
</dbReference>
<proteinExistence type="predicted"/>
<dbReference type="Pfam" id="PF07631">
    <property type="entry name" value="PSD4"/>
    <property type="match status" value="1"/>
</dbReference>
<dbReference type="Pfam" id="PF07637">
    <property type="entry name" value="PSD5"/>
    <property type="match status" value="1"/>
</dbReference>
<name>A0ABP9NVM6_9BACT</name>
<feature type="domain" description="Cytochrome C Planctomycete-type" evidence="5">
    <location>
        <begin position="2"/>
        <end position="46"/>
    </location>
</feature>
<feature type="domain" description="DUF1588" evidence="3">
    <location>
        <begin position="558"/>
        <end position="654"/>
    </location>
</feature>
<feature type="domain" description="DUF1595" evidence="6">
    <location>
        <begin position="344"/>
        <end position="403"/>
    </location>
</feature>
<evidence type="ECO:0000259" key="2">
    <source>
        <dbReference type="Pfam" id="PF07626"/>
    </source>
</evidence>
<comment type="caution">
    <text evidence="7">The sequence shown here is derived from an EMBL/GenBank/DDBJ whole genome shotgun (WGS) entry which is preliminary data.</text>
</comment>